<evidence type="ECO:0000313" key="1">
    <source>
        <dbReference type="EMBL" id="KDN60847.1"/>
    </source>
</evidence>
<gene>
    <name evidence="1" type="ORF">CSUB01_04648</name>
</gene>
<dbReference type="EMBL" id="JMSE01001467">
    <property type="protein sequence ID" value="KDN60847.1"/>
    <property type="molecule type" value="Genomic_DNA"/>
</dbReference>
<comment type="caution">
    <text evidence="1">The sequence shown here is derived from an EMBL/GenBank/DDBJ whole genome shotgun (WGS) entry which is preliminary data.</text>
</comment>
<proteinExistence type="predicted"/>
<dbReference type="STRING" id="1173701.A0A066WVZ7"/>
<dbReference type="Gene3D" id="1.20.120.450">
    <property type="entry name" value="dinb family like domain"/>
    <property type="match status" value="1"/>
</dbReference>
<evidence type="ECO:0008006" key="3">
    <source>
        <dbReference type="Google" id="ProtNLM"/>
    </source>
</evidence>
<organism evidence="1 2">
    <name type="scientific">Colletotrichum sublineola</name>
    <name type="common">Sorghum anthracnose fungus</name>
    <dbReference type="NCBI Taxonomy" id="1173701"/>
    <lineage>
        <taxon>Eukaryota</taxon>
        <taxon>Fungi</taxon>
        <taxon>Dikarya</taxon>
        <taxon>Ascomycota</taxon>
        <taxon>Pezizomycotina</taxon>
        <taxon>Sordariomycetes</taxon>
        <taxon>Hypocreomycetidae</taxon>
        <taxon>Glomerellales</taxon>
        <taxon>Glomerellaceae</taxon>
        <taxon>Colletotrichum</taxon>
        <taxon>Colletotrichum graminicola species complex</taxon>
    </lineage>
</organism>
<dbReference type="AlphaFoldDB" id="A0A066WVZ7"/>
<dbReference type="OMA" id="NADEVFP"/>
<evidence type="ECO:0000313" key="2">
    <source>
        <dbReference type="Proteomes" id="UP000027238"/>
    </source>
</evidence>
<sequence>MSSFTVYDAVIPVFTKGLETFDRILTKAEEYAKANNIDASMYPEARLVEDQLPLAFQVQTATEIVKMHLVRLTGVGLEPFASNERTMEDLHRRIQETLDLLNKVDSTIVNAKADEQFDL</sequence>
<dbReference type="HOGENOM" id="CLU_090929_2_1_1"/>
<dbReference type="OrthoDB" id="3724345at2759"/>
<dbReference type="Proteomes" id="UP000027238">
    <property type="component" value="Unassembled WGS sequence"/>
</dbReference>
<dbReference type="InterPro" id="IPR034660">
    <property type="entry name" value="DinB/YfiT-like"/>
</dbReference>
<accession>A0A066WVZ7</accession>
<dbReference type="PANTHER" id="PTHR36922:SF1">
    <property type="entry name" value="DUF1993 DOMAIN-CONTAINING PROTEIN"/>
    <property type="match status" value="1"/>
</dbReference>
<keyword evidence="2" id="KW-1185">Reference proteome</keyword>
<dbReference type="InterPro" id="IPR018531">
    <property type="entry name" value="DUF1993"/>
</dbReference>
<name>A0A066WVZ7_COLSU</name>
<dbReference type="Pfam" id="PF09351">
    <property type="entry name" value="DUF1993"/>
    <property type="match status" value="1"/>
</dbReference>
<reference evidence="2" key="1">
    <citation type="journal article" date="2014" name="Genome Announc.">
        <title>Draft genome sequence of Colletotrichum sublineola, a destructive pathogen of cultivated sorghum.</title>
        <authorList>
            <person name="Baroncelli R."/>
            <person name="Sanz-Martin J.M."/>
            <person name="Rech G.E."/>
            <person name="Sukno S.A."/>
            <person name="Thon M.R."/>
        </authorList>
    </citation>
    <scope>NUCLEOTIDE SEQUENCE [LARGE SCALE GENOMIC DNA]</scope>
    <source>
        <strain evidence="2">TX430BB</strain>
    </source>
</reference>
<dbReference type="SUPFAM" id="SSF109854">
    <property type="entry name" value="DinB/YfiT-like putative metalloenzymes"/>
    <property type="match status" value="1"/>
</dbReference>
<dbReference type="eggNOG" id="ENOG502SRAW">
    <property type="taxonomic scope" value="Eukaryota"/>
</dbReference>
<protein>
    <recommendedName>
        <fullName evidence="3">DUF1993 domain-containing protein</fullName>
    </recommendedName>
</protein>
<dbReference type="PANTHER" id="PTHR36922">
    <property type="entry name" value="BLL2446 PROTEIN"/>
    <property type="match status" value="1"/>
</dbReference>